<accession>A0A1I7ITM8</accession>
<proteinExistence type="predicted"/>
<dbReference type="EMBL" id="FPBZ01000026">
    <property type="protein sequence ID" value="SFU76242.1"/>
    <property type="molecule type" value="Genomic_DNA"/>
</dbReference>
<dbReference type="Proteomes" id="UP000182649">
    <property type="component" value="Unassembled WGS sequence"/>
</dbReference>
<dbReference type="InterPro" id="IPR029039">
    <property type="entry name" value="Flavoprotein-like_sf"/>
</dbReference>
<gene>
    <name evidence="1" type="ORF">SAMN05216417_12625</name>
</gene>
<dbReference type="Gene3D" id="3.40.50.360">
    <property type="match status" value="1"/>
</dbReference>
<name>A0A1I7ITM8_9PROT</name>
<organism evidence="1 2">
    <name type="scientific">Nitrosospira multiformis</name>
    <dbReference type="NCBI Taxonomy" id="1231"/>
    <lineage>
        <taxon>Bacteria</taxon>
        <taxon>Pseudomonadati</taxon>
        <taxon>Pseudomonadota</taxon>
        <taxon>Betaproteobacteria</taxon>
        <taxon>Nitrosomonadales</taxon>
        <taxon>Nitrosomonadaceae</taxon>
        <taxon>Nitrosospira</taxon>
    </lineage>
</organism>
<protein>
    <submittedName>
        <fullName evidence="1">Modulator of drug activity B</fullName>
    </submittedName>
</protein>
<evidence type="ECO:0000313" key="2">
    <source>
        <dbReference type="Proteomes" id="UP000182649"/>
    </source>
</evidence>
<dbReference type="AlphaFoldDB" id="A0A1I7ITM8"/>
<reference evidence="1 2" key="1">
    <citation type="submission" date="2016-10" db="EMBL/GenBank/DDBJ databases">
        <authorList>
            <person name="de Groot N.N."/>
        </authorList>
    </citation>
    <scope>NUCLEOTIDE SEQUENCE [LARGE SCALE GENOMIC DNA]</scope>
    <source>
        <strain evidence="1 2">Nl14</strain>
    </source>
</reference>
<evidence type="ECO:0000313" key="1">
    <source>
        <dbReference type="EMBL" id="SFU76242.1"/>
    </source>
</evidence>
<sequence>MHLNFKWIGYEVLPTFMAYDVMKNPEIETGFKRLEKHLANISSVCGC</sequence>